<feature type="compositionally biased region" description="Low complexity" evidence="17">
    <location>
        <begin position="296"/>
        <end position="306"/>
    </location>
</feature>
<keyword evidence="6" id="KW-0227">DNA damage</keyword>
<comment type="function">
    <text evidence="14">Plays a role in microtubule organization and/or maintenance for the formation of primary cilia (PC), a microtubule-based structure that protrudes from the surface of epithelial cells. Plays a critical role in G2/M checkpoint and nuclear divisions. A key player in the DNA damage-activated ATR/ATM signaling cascade since it is required for the proper phosphorylation of H2AX, RPA, CHEK2 and CHEK1. Plays a critical role in chromosome segregation, acting as a mediator required for the maintenance of genomic stability through modulation of MDC1, RPA and CHEK1.</text>
</comment>
<reference evidence="20" key="2">
    <citation type="submission" date="2019-02" db="EMBL/GenBank/DDBJ databases">
        <title>Opniocepnalus argus Var Kimnra genome.</title>
        <authorList>
            <person name="Zhou C."/>
            <person name="Xiao S."/>
        </authorList>
    </citation>
    <scope>NUCLEOTIDE SEQUENCE [LARGE SCALE GENOMIC DNA]</scope>
</reference>
<evidence type="ECO:0000256" key="14">
    <source>
        <dbReference type="ARBA" id="ARBA00056906"/>
    </source>
</evidence>
<feature type="region of interest" description="Disordered" evidence="17">
    <location>
        <begin position="103"/>
        <end position="148"/>
    </location>
</feature>
<feature type="region of interest" description="Disordered" evidence="17">
    <location>
        <begin position="941"/>
        <end position="998"/>
    </location>
</feature>
<dbReference type="SMART" id="SM00456">
    <property type="entry name" value="WW"/>
    <property type="match status" value="1"/>
</dbReference>
<keyword evidence="13" id="KW-0131">Cell cycle</keyword>
<evidence type="ECO:0000256" key="11">
    <source>
        <dbReference type="ARBA" id="ARBA00023212"/>
    </source>
</evidence>
<evidence type="ECO:0000256" key="17">
    <source>
        <dbReference type="SAM" id="MobiDB-lite"/>
    </source>
</evidence>
<evidence type="ECO:0000256" key="2">
    <source>
        <dbReference type="ARBA" id="ARBA00004123"/>
    </source>
</evidence>
<dbReference type="InterPro" id="IPR051841">
    <property type="entry name" value="MT-Golgi_org_protein"/>
</dbReference>
<evidence type="ECO:0000313" key="20">
    <source>
        <dbReference type="Proteomes" id="UP000503349"/>
    </source>
</evidence>
<dbReference type="PANTHER" id="PTHR18902">
    <property type="entry name" value="NUCLEAR MITOTIC APPARATUS PROTEIN 1-RELATED"/>
    <property type="match status" value="1"/>
</dbReference>
<feature type="region of interest" description="Disordered" evidence="17">
    <location>
        <begin position="1189"/>
        <end position="1244"/>
    </location>
</feature>
<feature type="compositionally biased region" description="Basic and acidic residues" evidence="17">
    <location>
        <begin position="522"/>
        <end position="541"/>
    </location>
</feature>
<evidence type="ECO:0000256" key="1">
    <source>
        <dbReference type="ARBA" id="ARBA00004114"/>
    </source>
</evidence>
<feature type="compositionally biased region" description="Low complexity" evidence="17">
    <location>
        <begin position="135"/>
        <end position="148"/>
    </location>
</feature>
<protein>
    <recommendedName>
        <fullName evidence="16">Centrosomal protein of 164 kDa</fullName>
    </recommendedName>
</protein>
<accession>A0A6G1PRZ7</accession>
<evidence type="ECO:0000256" key="12">
    <source>
        <dbReference type="ARBA" id="ARBA00023242"/>
    </source>
</evidence>
<comment type="subcellular location">
    <subcellularLocation>
        <location evidence="1">Cytoplasm</location>
        <location evidence="1">Cytoskeleton</location>
        <location evidence="1">Microtubule organizing center</location>
        <location evidence="1">Centrosome</location>
        <location evidence="1">Centriole</location>
    </subcellularLocation>
    <subcellularLocation>
        <location evidence="2">Nucleus</location>
    </subcellularLocation>
</comment>
<dbReference type="GO" id="GO:0005634">
    <property type="term" value="C:nucleus"/>
    <property type="evidence" value="ECO:0007669"/>
    <property type="project" value="UniProtKB-SubCell"/>
</dbReference>
<gene>
    <name evidence="19" type="ORF">EXN66_Car008718</name>
</gene>
<dbReference type="CDD" id="cd00201">
    <property type="entry name" value="WW"/>
    <property type="match status" value="1"/>
</dbReference>
<feature type="compositionally biased region" description="Basic and acidic residues" evidence="17">
    <location>
        <begin position="571"/>
        <end position="587"/>
    </location>
</feature>
<evidence type="ECO:0000256" key="8">
    <source>
        <dbReference type="ARBA" id="ARBA00022794"/>
    </source>
</evidence>
<proteinExistence type="predicted"/>
<feature type="domain" description="WW" evidence="18">
    <location>
        <begin position="55"/>
        <end position="88"/>
    </location>
</feature>
<feature type="compositionally biased region" description="Acidic residues" evidence="17">
    <location>
        <begin position="458"/>
        <end position="468"/>
    </location>
</feature>
<feature type="compositionally biased region" description="Basic and acidic residues" evidence="17">
    <location>
        <begin position="335"/>
        <end position="397"/>
    </location>
</feature>
<dbReference type="PROSITE" id="PS50020">
    <property type="entry name" value="WW_DOMAIN_2"/>
    <property type="match status" value="1"/>
</dbReference>
<reference evidence="19 20" key="1">
    <citation type="submission" date="2019-02" db="EMBL/GenBank/DDBJ databases">
        <title>Opniocepnalus argus genome.</title>
        <authorList>
            <person name="Zhou C."/>
            <person name="Xiao S."/>
        </authorList>
    </citation>
    <scope>NUCLEOTIDE SEQUENCE [LARGE SCALE GENOMIC DNA]</scope>
    <source>
        <strain evidence="19">OARG1902GOOAL</strain>
        <tissue evidence="19">Muscle</tissue>
    </source>
</reference>
<evidence type="ECO:0000256" key="15">
    <source>
        <dbReference type="ARBA" id="ARBA00061715"/>
    </source>
</evidence>
<keyword evidence="20" id="KW-1185">Reference proteome</keyword>
<evidence type="ECO:0000259" key="18">
    <source>
        <dbReference type="PROSITE" id="PS50020"/>
    </source>
</evidence>
<dbReference type="GO" id="GO:0005813">
    <property type="term" value="C:centrosome"/>
    <property type="evidence" value="ECO:0007669"/>
    <property type="project" value="TreeGrafter"/>
</dbReference>
<evidence type="ECO:0000256" key="16">
    <source>
        <dbReference type="ARBA" id="ARBA00067900"/>
    </source>
</evidence>
<dbReference type="Proteomes" id="UP000503349">
    <property type="component" value="Chromosome 8"/>
</dbReference>
<feature type="compositionally biased region" description="Acidic residues" evidence="17">
    <location>
        <begin position="220"/>
        <end position="238"/>
    </location>
</feature>
<dbReference type="Pfam" id="PF00397">
    <property type="entry name" value="WW"/>
    <property type="match status" value="1"/>
</dbReference>
<evidence type="ECO:0000256" key="4">
    <source>
        <dbReference type="ARBA" id="ARBA00022553"/>
    </source>
</evidence>
<keyword evidence="7" id="KW-0498">Mitosis</keyword>
<dbReference type="InterPro" id="IPR036020">
    <property type="entry name" value="WW_dom_sf"/>
</dbReference>
<dbReference type="EMBL" id="CM015719">
    <property type="protein sequence ID" value="KAF3693042.1"/>
    <property type="molecule type" value="Genomic_DNA"/>
</dbReference>
<dbReference type="PANTHER" id="PTHR18902:SF27">
    <property type="entry name" value="CENTROSOMAL PROTEIN OF 164 KDA"/>
    <property type="match status" value="1"/>
</dbReference>
<evidence type="ECO:0000256" key="7">
    <source>
        <dbReference type="ARBA" id="ARBA00022776"/>
    </source>
</evidence>
<keyword evidence="5" id="KW-0132">Cell division</keyword>
<evidence type="ECO:0000256" key="9">
    <source>
        <dbReference type="ARBA" id="ARBA00023054"/>
    </source>
</evidence>
<comment type="subunit">
    <text evidence="15">Interacts (via N-terminus) with ATRIP. Interacts with ATM, ATR and MDC1. Interacts with XPA (via N-terminus) upon UV irradiation. Interacts with CEP83, CCDC92, TTBK2, DVL3, NPHP3 and weakly with NPHP4. Interacts with DZIP1.</text>
</comment>
<feature type="compositionally biased region" description="Acidic residues" evidence="17">
    <location>
        <begin position="542"/>
        <end position="551"/>
    </location>
</feature>
<keyword evidence="4" id="KW-0597">Phosphoprotein</keyword>
<organism evidence="19 20">
    <name type="scientific">Channa argus</name>
    <name type="common">Northern snakehead</name>
    <name type="synonym">Ophicephalus argus</name>
    <dbReference type="NCBI Taxonomy" id="215402"/>
    <lineage>
        <taxon>Eukaryota</taxon>
        <taxon>Metazoa</taxon>
        <taxon>Chordata</taxon>
        <taxon>Craniata</taxon>
        <taxon>Vertebrata</taxon>
        <taxon>Euteleostomi</taxon>
        <taxon>Actinopterygii</taxon>
        <taxon>Neopterygii</taxon>
        <taxon>Teleostei</taxon>
        <taxon>Neoteleostei</taxon>
        <taxon>Acanthomorphata</taxon>
        <taxon>Anabantaria</taxon>
        <taxon>Anabantiformes</taxon>
        <taxon>Channoidei</taxon>
        <taxon>Channidae</taxon>
        <taxon>Channa</taxon>
    </lineage>
</organism>
<dbReference type="GO" id="GO:0005814">
    <property type="term" value="C:centriole"/>
    <property type="evidence" value="ECO:0007669"/>
    <property type="project" value="UniProtKB-SubCell"/>
</dbReference>
<keyword evidence="9" id="KW-0175">Coiled coil</keyword>
<dbReference type="Gene3D" id="3.30.1470.10">
    <property type="entry name" value="Photosystem I PsaD, reaction center subunit II"/>
    <property type="match status" value="1"/>
</dbReference>
<evidence type="ECO:0000256" key="13">
    <source>
        <dbReference type="ARBA" id="ARBA00023306"/>
    </source>
</evidence>
<feature type="compositionally biased region" description="Basic and acidic residues" evidence="17">
    <location>
        <begin position="1199"/>
        <end position="1228"/>
    </location>
</feature>
<sequence>MTAAALIGDQLILEEHYDENYIPSEQEVQEYARQIGIDPDNEPELLWLAREGIVVPLPPEWKPCQDVTGEIYYFNFSTGQSVWDHPCDEHYRHLVTQERERAQLTAAGGKTGAKKEKDKKKKKEKKEKKKKESLKTLGTLSSALGPLPSPLGSLAPLRGLDAPGPSLISVSSPPLWGSLANSGGLEPLKTSLGGPRSSGASSALGTRQEERVSLALSGFNDDDNDSDEEKISENEDSEASGAAPAEETEPELQDLVLSGEHSPEPSSQQDSLMANELHQSPLPGSRIHISEEGADASTAEAEFSAEQFEQVAAEVLKEVEWQEEENKGGGLQYDAQREKGEDKGGGQAEEELRNEKGDVGNKQEDRGNAGERKSKKESGKSKEDQRGSKASVESRKEEEEELESDEIEEECCEGEDEDEEKDEKEGEETEYMKQSERQESSEREENDSDGKVEMCTENQDDEIEDREDYVERLMEVKEEVDDCDKVVVKSFKSDENSRSEAEDKNDKERDAHEISTNDEEMQEKSEEKEEDVNSKREQDKDKEDEDNESEEALERCSLSQRKLTDSDEEVLERCVQSDRGDTERYGTDVDSDSDGQKLQGTPESEEEVIKLFEMEAAHVRPAKLGQKLILTDHKTLEQNQKITAGKMKSMAKKCPHPAEVRFDIASVRAHTLPYLVRPTQLLLDLFKHARLSEKIVSIQDLSGTVSPPMIDDGEKMKDDEADKNKKAEAPKRYILAEDKVSPTTPNVDHLILHQSSPSPPFSSHSNSEQDMELQPKAEVFGFSLGLQRPETSRGRLVRTSKTHLDDAELLLQNHENSVDEESCWRAIKDGEKKGSGKDEEDGDLKGAEREERSLGERKEERKNAEWEVAEERKQMMREKAKKICDLKEELRREEEEEERKIKAESEERLRQHLCVCPVIREESETILKELHIALEEERAAEREKLEAKKRQDIERLKADSEADLQEERRRLQGENEEKLNSLRQEVKSTKTRKELMSPRPEQHLADYQRELADVLQEVREEVQRDHERKLEQLREDHRREMNNIREKHMDEETVQRERLLSSLREDRERLQASHAVQLEKLCLQLETQLQKAQLTHSRKALPQLIQERDHLKEELQRMIEEKHQARELIQRAWEEKSKAKVDEERLREERDKAREESRRAKQDKEQLESKLALLQERCDYLSQRVSELERGEGASASLRQERKREQKKTEKEATAPSSDMRDSSLHVEDLDDPPLSPVPDSHSSMDEFRHYISSHGASIQKTKLFLERESSRLMERQAALQAVESSSSQDPNQGVGGTEEMIRNLQQEARNVAELQQTVQRGNFLLRRKEGHLQQLESTMGEEPLFEELSRLAGEKKVTFDVTESDLSSSVTGGRPVVPAKVQELANSLQQISGQLNTVLNSLSSLAHKQSSMPYTDFPPSPSQPPTSISVPFMSQIHTLGTSSLAPPPPVRLSESSWNWAPQCSSAATPPYSTPISSEITVSEGLINSRWSQIFPGAAKDPIASSTTRTSSAYPSYTPARPLFTRYQAPSSKSGLVQLGLDDNNQIRVYHY</sequence>
<dbReference type="GO" id="GO:0060271">
    <property type="term" value="P:cilium assembly"/>
    <property type="evidence" value="ECO:0007669"/>
    <property type="project" value="TreeGrafter"/>
</dbReference>
<keyword evidence="10" id="KW-0234">DNA repair</keyword>
<feature type="region of interest" description="Disordered" evidence="17">
    <location>
        <begin position="829"/>
        <end position="866"/>
    </location>
</feature>
<name>A0A6G1PRZ7_CHAAH</name>
<dbReference type="SUPFAM" id="SSF51045">
    <property type="entry name" value="WW domain"/>
    <property type="match status" value="1"/>
</dbReference>
<dbReference type="GO" id="GO:0006281">
    <property type="term" value="P:DNA repair"/>
    <property type="evidence" value="ECO:0007669"/>
    <property type="project" value="UniProtKB-KW"/>
</dbReference>
<evidence type="ECO:0000256" key="3">
    <source>
        <dbReference type="ARBA" id="ARBA00022490"/>
    </source>
</evidence>
<dbReference type="FunFam" id="3.30.1470.10:FF:000001">
    <property type="entry name" value="Centrosomal protein of 164 kDa"/>
    <property type="match status" value="1"/>
</dbReference>
<feature type="compositionally biased region" description="Basic and acidic residues" evidence="17">
    <location>
        <begin position="430"/>
        <end position="454"/>
    </location>
</feature>
<keyword evidence="8" id="KW-0970">Cilium biogenesis/degradation</keyword>
<dbReference type="InterPro" id="IPR001202">
    <property type="entry name" value="WW_dom"/>
</dbReference>
<keyword evidence="3" id="KW-0963">Cytoplasm</keyword>
<dbReference type="GO" id="GO:0051301">
    <property type="term" value="P:cell division"/>
    <property type="evidence" value="ECO:0007669"/>
    <property type="project" value="UniProtKB-KW"/>
</dbReference>
<dbReference type="GO" id="GO:0097539">
    <property type="term" value="C:ciliary transition fiber"/>
    <property type="evidence" value="ECO:0007669"/>
    <property type="project" value="TreeGrafter"/>
</dbReference>
<keyword evidence="11" id="KW-0206">Cytoskeleton</keyword>
<feature type="region of interest" description="Disordered" evidence="17">
    <location>
        <begin position="177"/>
        <end position="306"/>
    </location>
</feature>
<feature type="compositionally biased region" description="Basic and acidic residues" evidence="17">
    <location>
        <begin position="469"/>
        <end position="515"/>
    </location>
</feature>
<evidence type="ECO:0000256" key="10">
    <source>
        <dbReference type="ARBA" id="ARBA00023204"/>
    </source>
</evidence>
<evidence type="ECO:0000313" key="19">
    <source>
        <dbReference type="EMBL" id="KAF3693042.1"/>
    </source>
</evidence>
<evidence type="ECO:0000256" key="5">
    <source>
        <dbReference type="ARBA" id="ARBA00022618"/>
    </source>
</evidence>
<feature type="compositionally biased region" description="Acidic residues" evidence="17">
    <location>
        <begin position="398"/>
        <end position="429"/>
    </location>
</feature>
<evidence type="ECO:0000256" key="6">
    <source>
        <dbReference type="ARBA" id="ARBA00022763"/>
    </source>
</evidence>
<feature type="region of interest" description="Disordered" evidence="17">
    <location>
        <begin position="319"/>
        <end position="603"/>
    </location>
</feature>
<feature type="compositionally biased region" description="Basic residues" evidence="17">
    <location>
        <begin position="117"/>
        <end position="132"/>
    </location>
</feature>
<keyword evidence="12" id="KW-0539">Nucleus</keyword>
<feature type="region of interest" description="Disordered" evidence="17">
    <location>
        <begin position="1139"/>
        <end position="1166"/>
    </location>
</feature>